<organism evidence="2 3">
    <name type="scientific">Calothrix parasitica NIES-267</name>
    <dbReference type="NCBI Taxonomy" id="1973488"/>
    <lineage>
        <taxon>Bacteria</taxon>
        <taxon>Bacillati</taxon>
        <taxon>Cyanobacteriota</taxon>
        <taxon>Cyanophyceae</taxon>
        <taxon>Nostocales</taxon>
        <taxon>Calotrichaceae</taxon>
        <taxon>Calothrix</taxon>
    </lineage>
</organism>
<name>A0A1Z4LJC6_9CYAN</name>
<reference evidence="2 3" key="1">
    <citation type="submission" date="2017-06" db="EMBL/GenBank/DDBJ databases">
        <title>Genome sequencing of cyanobaciteial culture collection at National Institute for Environmental Studies (NIES).</title>
        <authorList>
            <person name="Hirose Y."/>
            <person name="Shimura Y."/>
            <person name="Fujisawa T."/>
            <person name="Nakamura Y."/>
            <person name="Kawachi M."/>
        </authorList>
    </citation>
    <scope>NUCLEOTIDE SEQUENCE [LARGE SCALE GENOMIC DNA]</scope>
    <source>
        <strain evidence="2 3">NIES-267</strain>
    </source>
</reference>
<dbReference type="AlphaFoldDB" id="A0A1Z4LJC6"/>
<dbReference type="EMBL" id="AP018227">
    <property type="protein sequence ID" value="BAY81333.1"/>
    <property type="molecule type" value="Genomic_DNA"/>
</dbReference>
<evidence type="ECO:0000313" key="3">
    <source>
        <dbReference type="Proteomes" id="UP000218418"/>
    </source>
</evidence>
<sequence>MTLNANTDAVLNNLTEIASQFETGSKIIKVEEFGHGNINGTFLVTLDSAEEKHFVLQRINQNVFPQPKLVMRNMSTFTSHVRQRLQDSPLSLNRRWEVPKVLLTKNNQDHFIDADNSFWRGIGFIDKAETFDTIKDNQHASEIGYGLGMFHNLISDLPVDKLADTLPGFHVTPTYLKQYENVETQFQLSSQSSQVEYCKEFINSRKNWAQVLENAQIQERLHLRPIHGDPKVNNVMIDSNSGQAISIIDLDTVKPGLVHYDIGDCLRSGCNPLGEETEHWERVSFNTDICQSVLRGYLSVAKDFLTDNDYIYMYDAIRLIAFELGLRFFTDYLAGNVYFKVKYPEHNLSRALVQFKLTESIEMQENIIRKIISSFQ</sequence>
<dbReference type="Gene3D" id="3.90.1200.10">
    <property type="match status" value="1"/>
</dbReference>
<dbReference type="Pfam" id="PF01636">
    <property type="entry name" value="APH"/>
    <property type="match status" value="1"/>
</dbReference>
<keyword evidence="3" id="KW-1185">Reference proteome</keyword>
<dbReference type="GO" id="GO:0016740">
    <property type="term" value="F:transferase activity"/>
    <property type="evidence" value="ECO:0007669"/>
    <property type="project" value="UniProtKB-KW"/>
</dbReference>
<dbReference type="InterPro" id="IPR050249">
    <property type="entry name" value="Pseudomonas-type_ThrB"/>
</dbReference>
<evidence type="ECO:0000259" key="1">
    <source>
        <dbReference type="Pfam" id="PF01636"/>
    </source>
</evidence>
<protein>
    <submittedName>
        <fullName evidence="2">Aminoglycoside phosphotransferase</fullName>
    </submittedName>
</protein>
<proteinExistence type="predicted"/>
<dbReference type="InterPro" id="IPR002575">
    <property type="entry name" value="Aminoglycoside_PTrfase"/>
</dbReference>
<evidence type="ECO:0000313" key="2">
    <source>
        <dbReference type="EMBL" id="BAY81333.1"/>
    </source>
</evidence>
<feature type="domain" description="Aminoglycoside phosphotransferase" evidence="1">
    <location>
        <begin position="30"/>
        <end position="276"/>
    </location>
</feature>
<dbReference type="Proteomes" id="UP000218418">
    <property type="component" value="Chromosome"/>
</dbReference>
<dbReference type="InterPro" id="IPR011009">
    <property type="entry name" value="Kinase-like_dom_sf"/>
</dbReference>
<dbReference type="SUPFAM" id="SSF56112">
    <property type="entry name" value="Protein kinase-like (PK-like)"/>
    <property type="match status" value="1"/>
</dbReference>
<dbReference type="PANTHER" id="PTHR21064">
    <property type="entry name" value="AMINOGLYCOSIDE PHOSPHOTRANSFERASE DOMAIN-CONTAINING PROTEIN-RELATED"/>
    <property type="match status" value="1"/>
</dbReference>
<dbReference type="PANTHER" id="PTHR21064:SF5">
    <property type="entry name" value="SLR1880 PROTEIN"/>
    <property type="match status" value="1"/>
</dbReference>
<keyword evidence="2" id="KW-0808">Transferase</keyword>
<gene>
    <name evidence="2" type="ORF">NIES267_08090</name>
</gene>
<accession>A0A1Z4LJC6</accession>